<sequence length="35" mass="4032">VETSGRRYAFSVRSEGERESWLDCVRSIILGDDSR</sequence>
<keyword evidence="3" id="KW-1185">Reference proteome</keyword>
<dbReference type="EMBL" id="BDIP01001635">
    <property type="protein sequence ID" value="GCA62881.1"/>
    <property type="molecule type" value="Genomic_DNA"/>
</dbReference>
<evidence type="ECO:0000313" key="3">
    <source>
        <dbReference type="Proteomes" id="UP000265618"/>
    </source>
</evidence>
<organism evidence="2 3">
    <name type="scientific">Kipferlia bialata</name>
    <dbReference type="NCBI Taxonomy" id="797122"/>
    <lineage>
        <taxon>Eukaryota</taxon>
        <taxon>Metamonada</taxon>
        <taxon>Carpediemonas-like organisms</taxon>
        <taxon>Kipferlia</taxon>
    </lineage>
</organism>
<proteinExistence type="predicted"/>
<dbReference type="AlphaFoldDB" id="A0A391NLY1"/>
<feature type="non-terminal residue" evidence="2">
    <location>
        <position position="1"/>
    </location>
</feature>
<accession>A0A391NLY1</accession>
<feature type="domain" description="PH" evidence="1">
    <location>
        <begin position="1"/>
        <end position="30"/>
    </location>
</feature>
<evidence type="ECO:0000259" key="1">
    <source>
        <dbReference type="PROSITE" id="PS50003"/>
    </source>
</evidence>
<dbReference type="Proteomes" id="UP000265618">
    <property type="component" value="Unassembled WGS sequence"/>
</dbReference>
<comment type="caution">
    <text evidence="2">The sequence shown here is derived from an EMBL/GenBank/DDBJ whole genome shotgun (WGS) entry which is preliminary data.</text>
</comment>
<gene>
    <name evidence="2" type="ORF">KIPB_006380</name>
</gene>
<evidence type="ECO:0000313" key="2">
    <source>
        <dbReference type="EMBL" id="GCA62881.1"/>
    </source>
</evidence>
<reference evidence="2 3" key="1">
    <citation type="journal article" date="2018" name="PLoS ONE">
        <title>The draft genome of Kipferlia bialata reveals reductive genome evolution in fornicate parasites.</title>
        <authorList>
            <person name="Tanifuji G."/>
            <person name="Takabayashi S."/>
            <person name="Kume K."/>
            <person name="Takagi M."/>
            <person name="Nakayama T."/>
            <person name="Kamikawa R."/>
            <person name="Inagaki Y."/>
            <person name="Hashimoto T."/>
        </authorList>
    </citation>
    <scope>NUCLEOTIDE SEQUENCE [LARGE SCALE GENOMIC DNA]</scope>
    <source>
        <strain evidence="2">NY0173</strain>
    </source>
</reference>
<dbReference type="PROSITE" id="PS50003">
    <property type="entry name" value="PH_DOMAIN"/>
    <property type="match status" value="1"/>
</dbReference>
<protein>
    <recommendedName>
        <fullName evidence="1">PH domain-containing protein</fullName>
    </recommendedName>
</protein>
<dbReference type="InterPro" id="IPR001849">
    <property type="entry name" value="PH_domain"/>
</dbReference>
<name>A0A391NLY1_9EUKA</name>